<organism evidence="1 2">
    <name type="scientific">Acacia crassicarpa</name>
    <name type="common">northern wattle</name>
    <dbReference type="NCBI Taxonomy" id="499986"/>
    <lineage>
        <taxon>Eukaryota</taxon>
        <taxon>Viridiplantae</taxon>
        <taxon>Streptophyta</taxon>
        <taxon>Embryophyta</taxon>
        <taxon>Tracheophyta</taxon>
        <taxon>Spermatophyta</taxon>
        <taxon>Magnoliopsida</taxon>
        <taxon>eudicotyledons</taxon>
        <taxon>Gunneridae</taxon>
        <taxon>Pentapetalae</taxon>
        <taxon>rosids</taxon>
        <taxon>fabids</taxon>
        <taxon>Fabales</taxon>
        <taxon>Fabaceae</taxon>
        <taxon>Caesalpinioideae</taxon>
        <taxon>mimosoid clade</taxon>
        <taxon>Acacieae</taxon>
        <taxon>Acacia</taxon>
    </lineage>
</organism>
<proteinExistence type="predicted"/>
<protein>
    <submittedName>
        <fullName evidence="1">Uncharacterized protein</fullName>
    </submittedName>
</protein>
<evidence type="ECO:0000313" key="1">
    <source>
        <dbReference type="EMBL" id="KAK4285197.1"/>
    </source>
</evidence>
<keyword evidence="2" id="KW-1185">Reference proteome</keyword>
<accession>A0AAE1THC4</accession>
<comment type="caution">
    <text evidence="1">The sequence shown here is derived from an EMBL/GenBank/DDBJ whole genome shotgun (WGS) entry which is preliminary data.</text>
</comment>
<evidence type="ECO:0000313" key="2">
    <source>
        <dbReference type="Proteomes" id="UP001293593"/>
    </source>
</evidence>
<dbReference type="EMBL" id="JAWXYG010000001">
    <property type="protein sequence ID" value="KAK4285197.1"/>
    <property type="molecule type" value="Genomic_DNA"/>
</dbReference>
<dbReference type="Proteomes" id="UP001293593">
    <property type="component" value="Unassembled WGS sequence"/>
</dbReference>
<dbReference type="AlphaFoldDB" id="A0AAE1THC4"/>
<name>A0AAE1THC4_9FABA</name>
<sequence>MMMLSPLALQKYTYPSLISFEPMPWREEETMSTLPRGKKTWQSWVGHAPCLMLSVSEFLSGYWFLLVRVYPFFPHVAGINGVKSSNR</sequence>
<gene>
    <name evidence="1" type="ORF">QN277_001927</name>
</gene>
<reference evidence="1" key="1">
    <citation type="submission" date="2023-10" db="EMBL/GenBank/DDBJ databases">
        <title>Chromosome-level genome of the transformable northern wattle, Acacia crassicarpa.</title>
        <authorList>
            <person name="Massaro I."/>
            <person name="Sinha N.R."/>
            <person name="Poethig S."/>
            <person name="Leichty A.R."/>
        </authorList>
    </citation>
    <scope>NUCLEOTIDE SEQUENCE</scope>
    <source>
        <strain evidence="1">Acra3RX</strain>
        <tissue evidence="1">Leaf</tissue>
    </source>
</reference>